<proteinExistence type="predicted"/>
<protein>
    <submittedName>
        <fullName evidence="1">Uncharacterized protein</fullName>
    </submittedName>
</protein>
<gene>
    <name evidence="1" type="ORF">EJC51_25930</name>
</gene>
<sequence>MPLPRLALTPEVSHGPLDGAWWPRCDSLELELPSLVAALEPDRGSTVRITVDAAQWPDPPHTIMAPGQVIAVDVTGSADEAHVITLDCDTVGRWVLLVVPPQEPADTAARLMAAAADPELHLGASTLLTR</sequence>
<dbReference type="KEGG" id="saqu:EJC51_25930"/>
<name>A0A3Q9C787_9ACTN</name>
<reference evidence="1 2" key="1">
    <citation type="submission" date="2018-12" db="EMBL/GenBank/DDBJ databases">
        <authorList>
            <person name="Li K."/>
        </authorList>
    </citation>
    <scope>NUCLEOTIDE SEQUENCE [LARGE SCALE GENOMIC DNA]</scope>
    <source>
        <strain evidence="2">CR22</strain>
    </source>
</reference>
<evidence type="ECO:0000313" key="1">
    <source>
        <dbReference type="EMBL" id="AZP23435.1"/>
    </source>
</evidence>
<dbReference type="EMBL" id="CP034463">
    <property type="protein sequence ID" value="AZP23435.1"/>
    <property type="molecule type" value="Genomic_DNA"/>
</dbReference>
<keyword evidence="2" id="KW-1185">Reference proteome</keyword>
<evidence type="ECO:0000313" key="2">
    <source>
        <dbReference type="Proteomes" id="UP000280197"/>
    </source>
</evidence>
<organism evidence="1 2">
    <name type="scientific">Streptomyces aquilus</name>
    <dbReference type="NCBI Taxonomy" id="2548456"/>
    <lineage>
        <taxon>Bacteria</taxon>
        <taxon>Bacillati</taxon>
        <taxon>Actinomycetota</taxon>
        <taxon>Actinomycetes</taxon>
        <taxon>Kitasatosporales</taxon>
        <taxon>Streptomycetaceae</taxon>
        <taxon>Streptomyces</taxon>
    </lineage>
</organism>
<dbReference type="AlphaFoldDB" id="A0A3Q9C787"/>
<accession>A0A3Q9C787</accession>
<dbReference type="InterPro" id="IPR046036">
    <property type="entry name" value="DUF5994"/>
</dbReference>
<dbReference type="Pfam" id="PF19457">
    <property type="entry name" value="DUF5994"/>
    <property type="match status" value="1"/>
</dbReference>
<dbReference type="Proteomes" id="UP000280197">
    <property type="component" value="Chromosome"/>
</dbReference>